<dbReference type="AlphaFoldDB" id="A0AAD1WP17"/>
<gene>
    <name evidence="3" type="ORF">PECUL_23A023679</name>
</gene>
<feature type="region of interest" description="Disordered" evidence="2">
    <location>
        <begin position="1"/>
        <end position="97"/>
    </location>
</feature>
<name>A0AAD1WP17_PELCU</name>
<dbReference type="Gene3D" id="3.30.250.20">
    <property type="entry name" value="L1 transposable element, C-terminal domain"/>
    <property type="match status" value="1"/>
</dbReference>
<evidence type="ECO:0008006" key="5">
    <source>
        <dbReference type="Google" id="ProtNLM"/>
    </source>
</evidence>
<dbReference type="InterPro" id="IPR004244">
    <property type="entry name" value="Transposase_22"/>
</dbReference>
<evidence type="ECO:0000256" key="2">
    <source>
        <dbReference type="SAM" id="MobiDB-lite"/>
    </source>
</evidence>
<reference evidence="3" key="1">
    <citation type="submission" date="2022-03" db="EMBL/GenBank/DDBJ databases">
        <authorList>
            <person name="Alioto T."/>
            <person name="Alioto T."/>
            <person name="Gomez Garrido J."/>
        </authorList>
    </citation>
    <scope>NUCLEOTIDE SEQUENCE</scope>
</reference>
<feature type="region of interest" description="Disordered" evidence="2">
    <location>
        <begin position="292"/>
        <end position="335"/>
    </location>
</feature>
<organism evidence="3 4">
    <name type="scientific">Pelobates cultripes</name>
    <name type="common">Western spadefoot toad</name>
    <dbReference type="NCBI Taxonomy" id="61616"/>
    <lineage>
        <taxon>Eukaryota</taxon>
        <taxon>Metazoa</taxon>
        <taxon>Chordata</taxon>
        <taxon>Craniata</taxon>
        <taxon>Vertebrata</taxon>
        <taxon>Euteleostomi</taxon>
        <taxon>Amphibia</taxon>
        <taxon>Batrachia</taxon>
        <taxon>Anura</taxon>
        <taxon>Pelobatoidea</taxon>
        <taxon>Pelobatidae</taxon>
        <taxon>Pelobates</taxon>
    </lineage>
</organism>
<feature type="coiled-coil region" evidence="1">
    <location>
        <begin position="122"/>
        <end position="156"/>
    </location>
</feature>
<sequence>MQKLLVTPAIKQPEQRVPLDHAQTMGRTRKPTDPSSTPRSSGREGEQSIRSYLQATARPRSPQREMEEVSQGIESFPSTPARLSPTPSFSSEPQLTQEGEWRAILPNLLTKADFEALSDRLGRVVREEVAQLRADLANVEARMSVAESETRALRTDLEHTNSTVTSQEADLASPTTWVDDLDNRGRRLNLRIRGMREGDPAEHIPDTLKRLFAQNQTISIYQDLSRYTLQARRALRPVTSTLQQAGIPYRWGYPFSLSARHGQVQHTVKKPSDLPGFLRAMGIPPIQVPDWLASSFLQPPPGPQQPRRPDQGPPRLQQQRRRDWNPGPARQEQEN</sequence>
<keyword evidence="4" id="KW-1185">Reference proteome</keyword>
<dbReference type="EMBL" id="OW240920">
    <property type="protein sequence ID" value="CAH2315589.1"/>
    <property type="molecule type" value="Genomic_DNA"/>
</dbReference>
<evidence type="ECO:0000313" key="4">
    <source>
        <dbReference type="Proteomes" id="UP001295444"/>
    </source>
</evidence>
<proteinExistence type="predicted"/>
<evidence type="ECO:0000256" key="1">
    <source>
        <dbReference type="SAM" id="Coils"/>
    </source>
</evidence>
<evidence type="ECO:0000313" key="3">
    <source>
        <dbReference type="EMBL" id="CAH2315589.1"/>
    </source>
</evidence>
<dbReference type="Proteomes" id="UP001295444">
    <property type="component" value="Chromosome 09"/>
</dbReference>
<feature type="compositionally biased region" description="Polar residues" evidence="2">
    <location>
        <begin position="85"/>
        <end position="97"/>
    </location>
</feature>
<dbReference type="PANTHER" id="PTHR11505">
    <property type="entry name" value="L1 TRANSPOSABLE ELEMENT-RELATED"/>
    <property type="match status" value="1"/>
</dbReference>
<protein>
    <recommendedName>
        <fullName evidence="5">L1 transposable element RRM domain-containing protein</fullName>
    </recommendedName>
</protein>
<accession>A0AAD1WP17</accession>
<dbReference type="InterPro" id="IPR042566">
    <property type="entry name" value="L1_C"/>
</dbReference>
<keyword evidence="1" id="KW-0175">Coiled coil</keyword>